<dbReference type="OrthoDB" id="9792439at2"/>
<dbReference type="SUPFAM" id="SSF74653">
    <property type="entry name" value="TolA/TonB C-terminal domain"/>
    <property type="match status" value="1"/>
</dbReference>
<evidence type="ECO:0000256" key="10">
    <source>
        <dbReference type="SAM" id="MobiDB-lite"/>
    </source>
</evidence>
<name>A0A2K2FTW0_9SPHN</name>
<evidence type="ECO:0000256" key="7">
    <source>
        <dbReference type="ARBA" id="ARBA00022927"/>
    </source>
</evidence>
<evidence type="ECO:0000256" key="5">
    <source>
        <dbReference type="ARBA" id="ARBA00022519"/>
    </source>
</evidence>
<dbReference type="GO" id="GO:0015031">
    <property type="term" value="P:protein transport"/>
    <property type="evidence" value="ECO:0007669"/>
    <property type="project" value="UniProtKB-KW"/>
</dbReference>
<dbReference type="PROSITE" id="PS52015">
    <property type="entry name" value="TONB_CTD"/>
    <property type="match status" value="1"/>
</dbReference>
<dbReference type="RefSeq" id="WP_103098988.1">
    <property type="nucleotide sequence ID" value="NZ_LYMM01000084.1"/>
</dbReference>
<feature type="transmembrane region" description="Helical" evidence="11">
    <location>
        <begin position="26"/>
        <end position="47"/>
    </location>
</feature>
<evidence type="ECO:0000256" key="6">
    <source>
        <dbReference type="ARBA" id="ARBA00022692"/>
    </source>
</evidence>
<dbReference type="GO" id="GO:0098797">
    <property type="term" value="C:plasma membrane protein complex"/>
    <property type="evidence" value="ECO:0007669"/>
    <property type="project" value="TreeGrafter"/>
</dbReference>
<evidence type="ECO:0000256" key="1">
    <source>
        <dbReference type="ARBA" id="ARBA00004383"/>
    </source>
</evidence>
<accession>A0A2K2FTW0</accession>
<keyword evidence="8 11" id="KW-1133">Transmembrane helix</keyword>
<dbReference type="GO" id="GO:0031992">
    <property type="term" value="F:energy transducer activity"/>
    <property type="evidence" value="ECO:0007669"/>
    <property type="project" value="TreeGrafter"/>
</dbReference>
<evidence type="ECO:0000256" key="11">
    <source>
        <dbReference type="SAM" id="Phobius"/>
    </source>
</evidence>
<keyword evidence="5" id="KW-0997">Cell inner membrane</keyword>
<evidence type="ECO:0000256" key="2">
    <source>
        <dbReference type="ARBA" id="ARBA00006555"/>
    </source>
</evidence>
<feature type="region of interest" description="Disordered" evidence="10">
    <location>
        <begin position="66"/>
        <end position="118"/>
    </location>
</feature>
<keyword evidence="4" id="KW-1003">Cell membrane</keyword>
<dbReference type="InterPro" id="IPR051045">
    <property type="entry name" value="TonB-dependent_transducer"/>
</dbReference>
<evidence type="ECO:0000313" key="14">
    <source>
        <dbReference type="Proteomes" id="UP000236327"/>
    </source>
</evidence>
<keyword evidence="14" id="KW-1185">Reference proteome</keyword>
<evidence type="ECO:0000256" key="9">
    <source>
        <dbReference type="ARBA" id="ARBA00023136"/>
    </source>
</evidence>
<dbReference type="InterPro" id="IPR037682">
    <property type="entry name" value="TonB_C"/>
</dbReference>
<dbReference type="Gene3D" id="3.30.1150.10">
    <property type="match status" value="1"/>
</dbReference>
<evidence type="ECO:0000313" key="13">
    <source>
        <dbReference type="EMBL" id="PNU02208.1"/>
    </source>
</evidence>
<evidence type="ECO:0000259" key="12">
    <source>
        <dbReference type="PROSITE" id="PS52015"/>
    </source>
</evidence>
<dbReference type="EMBL" id="LYMM01000084">
    <property type="protein sequence ID" value="PNU02208.1"/>
    <property type="molecule type" value="Genomic_DNA"/>
</dbReference>
<dbReference type="NCBIfam" id="TIGR01352">
    <property type="entry name" value="tonB_Cterm"/>
    <property type="match status" value="1"/>
</dbReference>
<keyword evidence="9 11" id="KW-0472">Membrane</keyword>
<gene>
    <name evidence="13" type="ORF">A8V01_10080</name>
</gene>
<dbReference type="Pfam" id="PF03544">
    <property type="entry name" value="TonB_C"/>
    <property type="match status" value="1"/>
</dbReference>
<dbReference type="InterPro" id="IPR006260">
    <property type="entry name" value="TonB/TolA_C"/>
</dbReference>
<sequence length="237" mass="25436">MLMRTGAGGETVIVVRGYRPERQRGFALALTALVFCLPPLCIALLSWHTVTQGAPAAPHVATFDVADPAPQHDEPVLQEQEVSEKSPPVPQAVPESTPRPLVALQSPVSPKPAPSQLPKVAAAVLPESAPPPAQKPRPGGRSEAPETWHARVLARLNASKIYPSSARARRQQGAVWVSFTVNRQGQVLSVTLKESSGFALLDREALALPKRTSPLPAPPDDVVGREIELTVPVEFYF</sequence>
<dbReference type="PANTHER" id="PTHR33446:SF2">
    <property type="entry name" value="PROTEIN TONB"/>
    <property type="match status" value="1"/>
</dbReference>
<evidence type="ECO:0000256" key="4">
    <source>
        <dbReference type="ARBA" id="ARBA00022475"/>
    </source>
</evidence>
<dbReference type="PANTHER" id="PTHR33446">
    <property type="entry name" value="PROTEIN TONB-RELATED"/>
    <property type="match status" value="1"/>
</dbReference>
<organism evidence="13 14">
    <name type="scientific">Novosphingobium guangzhouense</name>
    <dbReference type="NCBI Taxonomy" id="1850347"/>
    <lineage>
        <taxon>Bacteria</taxon>
        <taxon>Pseudomonadati</taxon>
        <taxon>Pseudomonadota</taxon>
        <taxon>Alphaproteobacteria</taxon>
        <taxon>Sphingomonadales</taxon>
        <taxon>Sphingomonadaceae</taxon>
        <taxon>Novosphingobium</taxon>
    </lineage>
</organism>
<dbReference type="AlphaFoldDB" id="A0A2K2FTW0"/>
<evidence type="ECO:0000256" key="8">
    <source>
        <dbReference type="ARBA" id="ARBA00022989"/>
    </source>
</evidence>
<dbReference type="Proteomes" id="UP000236327">
    <property type="component" value="Unassembled WGS sequence"/>
</dbReference>
<feature type="domain" description="TonB C-terminal" evidence="12">
    <location>
        <begin position="147"/>
        <end position="237"/>
    </location>
</feature>
<keyword evidence="6 11" id="KW-0812">Transmembrane</keyword>
<evidence type="ECO:0000256" key="3">
    <source>
        <dbReference type="ARBA" id="ARBA00022448"/>
    </source>
</evidence>
<keyword evidence="3" id="KW-0813">Transport</keyword>
<dbReference type="GO" id="GO:0055085">
    <property type="term" value="P:transmembrane transport"/>
    <property type="evidence" value="ECO:0007669"/>
    <property type="project" value="InterPro"/>
</dbReference>
<comment type="subcellular location">
    <subcellularLocation>
        <location evidence="1">Cell inner membrane</location>
        <topology evidence="1">Single-pass membrane protein</topology>
        <orientation evidence="1">Periplasmic side</orientation>
    </subcellularLocation>
</comment>
<comment type="similarity">
    <text evidence="2">Belongs to the TonB family.</text>
</comment>
<proteinExistence type="inferred from homology"/>
<reference evidence="13 14" key="1">
    <citation type="submission" date="2016-05" db="EMBL/GenBank/DDBJ databases">
        <title>Complete genome sequence of Novosphingobium guangzhouense SA925(T).</title>
        <authorList>
            <person name="Sha S."/>
        </authorList>
    </citation>
    <scope>NUCLEOTIDE SEQUENCE [LARGE SCALE GENOMIC DNA]</scope>
    <source>
        <strain evidence="13 14">SA925</strain>
    </source>
</reference>
<protein>
    <recommendedName>
        <fullName evidence="12">TonB C-terminal domain-containing protein</fullName>
    </recommendedName>
</protein>
<keyword evidence="7" id="KW-0653">Protein transport</keyword>
<comment type="caution">
    <text evidence="13">The sequence shown here is derived from an EMBL/GenBank/DDBJ whole genome shotgun (WGS) entry which is preliminary data.</text>
</comment>